<evidence type="ECO:0000256" key="2">
    <source>
        <dbReference type="ARBA" id="ARBA00023143"/>
    </source>
</evidence>
<feature type="domain" description="Flagellin C-terminal" evidence="5">
    <location>
        <begin position="199"/>
        <end position="276"/>
    </location>
</feature>
<sequence>MSSILTNTSAMNALATLRSVNKGLEDTQNRISTGKKINSAKDNAAYFSISESMNSDSGMYKSINEGLTLTKNSVSTARLGAESVKDLAQQFVERVSFAQGDAVDHDAVQKELDNIVTQIGTTIQQSTFNGDNMVNTTGAVSVVTGISRAGGSFQTTAITFNAVDLTAIQSALGAIDISDTTGSAGALANAMTTAEAQLATAIDNATSLGVAEKSLESQQNFLNKLTDKLDTGVGNMVDADMEQEAARLQSYQVQQQLATQSLSIANQGPQNLLSLFR</sequence>
<protein>
    <recommendedName>
        <fullName evidence="3">Flagellin</fullName>
    </recommendedName>
</protein>
<keyword evidence="7" id="KW-1185">Reference proteome</keyword>
<name>A0ABM6IE30_9RHOB</name>
<gene>
    <name evidence="6" type="ORF">BMG03_03310</name>
</gene>
<accession>A0ABM6IE30</accession>
<dbReference type="InterPro" id="IPR046358">
    <property type="entry name" value="Flagellin_C"/>
</dbReference>
<evidence type="ECO:0000256" key="3">
    <source>
        <dbReference type="RuleBase" id="RU362073"/>
    </source>
</evidence>
<dbReference type="Pfam" id="PF00700">
    <property type="entry name" value="Flagellin_C"/>
    <property type="match status" value="1"/>
</dbReference>
<keyword evidence="6" id="KW-0282">Flagellum</keyword>
<comment type="subcellular location">
    <subcellularLocation>
        <location evidence="3">Secreted</location>
    </subcellularLocation>
    <subcellularLocation>
        <location evidence="3">Bacterial flagellum</location>
    </subcellularLocation>
</comment>
<organism evidence="6 7">
    <name type="scientific">Thioclava nitratireducens</name>
    <dbReference type="NCBI Taxonomy" id="1915078"/>
    <lineage>
        <taxon>Bacteria</taxon>
        <taxon>Pseudomonadati</taxon>
        <taxon>Pseudomonadota</taxon>
        <taxon>Alphaproteobacteria</taxon>
        <taxon>Rhodobacterales</taxon>
        <taxon>Paracoccaceae</taxon>
        <taxon>Thioclava</taxon>
    </lineage>
</organism>
<evidence type="ECO:0000259" key="4">
    <source>
        <dbReference type="Pfam" id="PF00669"/>
    </source>
</evidence>
<feature type="domain" description="Flagellin N-terminal" evidence="4">
    <location>
        <begin position="4"/>
        <end position="135"/>
    </location>
</feature>
<dbReference type="Proteomes" id="UP000185622">
    <property type="component" value="Chromosome"/>
</dbReference>
<dbReference type="PRINTS" id="PR00207">
    <property type="entry name" value="FLAGELLIN"/>
</dbReference>
<dbReference type="RefSeq" id="WP_075775846.1">
    <property type="nucleotide sequence ID" value="NZ_CP019437.1"/>
</dbReference>
<dbReference type="InterPro" id="IPR001029">
    <property type="entry name" value="Flagellin_N"/>
</dbReference>
<dbReference type="Pfam" id="PF00669">
    <property type="entry name" value="Flagellin_N"/>
    <property type="match status" value="1"/>
</dbReference>
<dbReference type="SUPFAM" id="SSF64518">
    <property type="entry name" value="Phase 1 flagellin"/>
    <property type="match status" value="1"/>
</dbReference>
<evidence type="ECO:0000313" key="6">
    <source>
        <dbReference type="EMBL" id="AQS46930.1"/>
    </source>
</evidence>
<evidence type="ECO:0000313" key="7">
    <source>
        <dbReference type="Proteomes" id="UP000185622"/>
    </source>
</evidence>
<dbReference type="PANTHER" id="PTHR42792">
    <property type="entry name" value="FLAGELLIN"/>
    <property type="match status" value="1"/>
</dbReference>
<dbReference type="PANTHER" id="PTHR42792:SF2">
    <property type="entry name" value="FLAGELLIN"/>
    <property type="match status" value="1"/>
</dbReference>
<dbReference type="InterPro" id="IPR001492">
    <property type="entry name" value="Flagellin"/>
</dbReference>
<keyword evidence="6" id="KW-0969">Cilium</keyword>
<evidence type="ECO:0000256" key="1">
    <source>
        <dbReference type="ARBA" id="ARBA00005709"/>
    </source>
</evidence>
<keyword evidence="6" id="KW-0966">Cell projection</keyword>
<evidence type="ECO:0000259" key="5">
    <source>
        <dbReference type="Pfam" id="PF00700"/>
    </source>
</evidence>
<dbReference type="Gene3D" id="1.20.1330.10">
    <property type="entry name" value="f41 fragment of flagellin, N-terminal domain"/>
    <property type="match status" value="1"/>
</dbReference>
<comment type="function">
    <text evidence="3">Flagellin is the subunit protein which polymerizes to form the filaments of bacterial flagella.</text>
</comment>
<dbReference type="EMBL" id="CP019437">
    <property type="protein sequence ID" value="AQS46930.1"/>
    <property type="molecule type" value="Genomic_DNA"/>
</dbReference>
<keyword evidence="2 3" id="KW-0975">Bacterial flagellum</keyword>
<proteinExistence type="inferred from homology"/>
<reference evidence="6 7" key="1">
    <citation type="submission" date="2017-01" db="EMBL/GenBank/DDBJ databases">
        <title>The complete genome sequence of a sulfur-oxidizing marine bacterium Thioclava sp. 25B10_4T.</title>
        <authorList>
            <person name="Liu Y."/>
            <person name="Lai Q."/>
            <person name="Shao Z."/>
        </authorList>
    </citation>
    <scope>NUCLEOTIDE SEQUENCE [LARGE SCALE GENOMIC DNA]</scope>
    <source>
        <strain evidence="6 7">25B10_4</strain>
    </source>
</reference>
<keyword evidence="3" id="KW-0964">Secreted</keyword>
<comment type="similarity">
    <text evidence="1 3">Belongs to the bacterial flagellin family.</text>
</comment>